<sequence length="69" mass="8045">MMNFSSRIRGFSNLHLSNLAREYLVWLKSLVRRDRQSSMGIDMIRVIRRDPRSMIVLVFPSGSLQTSMS</sequence>
<protein>
    <submittedName>
        <fullName evidence="1">Uncharacterized protein</fullName>
    </submittedName>
</protein>
<organism evidence="1">
    <name type="scientific">Cucumis melo</name>
    <name type="common">Muskmelon</name>
    <dbReference type="NCBI Taxonomy" id="3656"/>
    <lineage>
        <taxon>Eukaryota</taxon>
        <taxon>Viridiplantae</taxon>
        <taxon>Streptophyta</taxon>
        <taxon>Embryophyta</taxon>
        <taxon>Tracheophyta</taxon>
        <taxon>Spermatophyta</taxon>
        <taxon>Magnoliopsida</taxon>
        <taxon>eudicotyledons</taxon>
        <taxon>Gunneridae</taxon>
        <taxon>Pentapetalae</taxon>
        <taxon>rosids</taxon>
        <taxon>fabids</taxon>
        <taxon>Cucurbitales</taxon>
        <taxon>Cucurbitaceae</taxon>
        <taxon>Benincaseae</taxon>
        <taxon>Cucumis</taxon>
    </lineage>
</organism>
<dbReference type="AlphaFoldDB" id="A0A9I9EG49"/>
<name>A0A9I9EG49_CUCME</name>
<proteinExistence type="predicted"/>
<dbReference type="Gramene" id="MELO3C033269.2.1">
    <property type="protein sequence ID" value="MELO3C033269.2.1"/>
    <property type="gene ID" value="MELO3C033269.2"/>
</dbReference>
<accession>A0A9I9EG49</accession>
<reference evidence="1" key="1">
    <citation type="submission" date="2023-03" db="UniProtKB">
        <authorList>
            <consortium name="EnsemblPlants"/>
        </authorList>
    </citation>
    <scope>IDENTIFICATION</scope>
</reference>
<dbReference type="EnsemblPlants" id="MELO3C033269.2.1">
    <property type="protein sequence ID" value="MELO3C033269.2.1"/>
    <property type="gene ID" value="MELO3C033269.2"/>
</dbReference>
<evidence type="ECO:0000313" key="1">
    <source>
        <dbReference type="EnsemblPlants" id="MELO3C033269.2.1"/>
    </source>
</evidence>